<name>A0A836IGU1_9TRYP</name>
<organism evidence="3 4">
    <name type="scientific">Porcisia hertigi</name>
    <dbReference type="NCBI Taxonomy" id="2761500"/>
    <lineage>
        <taxon>Eukaryota</taxon>
        <taxon>Discoba</taxon>
        <taxon>Euglenozoa</taxon>
        <taxon>Kinetoplastea</taxon>
        <taxon>Metakinetoplastina</taxon>
        <taxon>Trypanosomatida</taxon>
        <taxon>Trypanosomatidae</taxon>
        <taxon>Leishmaniinae</taxon>
        <taxon>Porcisia</taxon>
    </lineage>
</organism>
<dbReference type="GO" id="GO:0003729">
    <property type="term" value="F:mRNA binding"/>
    <property type="evidence" value="ECO:0007669"/>
    <property type="project" value="TreeGrafter"/>
</dbReference>
<dbReference type="Proteomes" id="UP000674318">
    <property type="component" value="Chromosome 28"/>
</dbReference>
<evidence type="ECO:0000313" key="4">
    <source>
        <dbReference type="Proteomes" id="UP000674318"/>
    </source>
</evidence>
<evidence type="ECO:0000256" key="1">
    <source>
        <dbReference type="SAM" id="Coils"/>
    </source>
</evidence>
<dbReference type="PANTHER" id="PTHR47938">
    <property type="entry name" value="RESPIRATORY COMPLEX I CHAPERONE (CIA84), PUTATIVE (AFU_ORTHOLOGUE AFUA_2G06020)-RELATED"/>
    <property type="match status" value="1"/>
</dbReference>
<evidence type="ECO:0000313" key="3">
    <source>
        <dbReference type="EMBL" id="KAG5500328.1"/>
    </source>
</evidence>
<dbReference type="AlphaFoldDB" id="A0A836IGU1"/>
<dbReference type="EMBL" id="JAFJZO010000028">
    <property type="protein sequence ID" value="KAG5500328.1"/>
    <property type="molecule type" value="Genomic_DNA"/>
</dbReference>
<feature type="compositionally biased region" description="Low complexity" evidence="2">
    <location>
        <begin position="152"/>
        <end position="164"/>
    </location>
</feature>
<accession>A0A836IGU1</accession>
<protein>
    <submittedName>
        <fullName evidence="3">Uncharacterized protein</fullName>
    </submittedName>
</protein>
<evidence type="ECO:0000256" key="2">
    <source>
        <dbReference type="SAM" id="MobiDB-lite"/>
    </source>
</evidence>
<comment type="caution">
    <text evidence="3">The sequence shown here is derived from an EMBL/GenBank/DDBJ whole genome shotgun (WGS) entry which is preliminary data.</text>
</comment>
<feature type="coiled-coil region" evidence="1">
    <location>
        <begin position="256"/>
        <end position="287"/>
    </location>
</feature>
<keyword evidence="4" id="KW-1185">Reference proteome</keyword>
<dbReference type="Gene3D" id="1.25.40.10">
    <property type="entry name" value="Tetratricopeptide repeat domain"/>
    <property type="match status" value="1"/>
</dbReference>
<dbReference type="KEGG" id="phet:94289500"/>
<gene>
    <name evidence="3" type="ORF">JKF63_03420</name>
</gene>
<feature type="region of interest" description="Disordered" evidence="2">
    <location>
        <begin position="141"/>
        <end position="164"/>
    </location>
</feature>
<dbReference type="GeneID" id="94289500"/>
<reference evidence="3 4" key="1">
    <citation type="submission" date="2021-02" db="EMBL/GenBank/DDBJ databases">
        <title>Porcisia hertigi Genome sequencing and assembly.</title>
        <authorList>
            <person name="Almutairi H."/>
            <person name="Gatherer D."/>
        </authorList>
    </citation>
    <scope>NUCLEOTIDE SEQUENCE [LARGE SCALE GENOMIC DNA]</scope>
    <source>
        <strain evidence="3 4">C119</strain>
    </source>
</reference>
<proteinExistence type="predicted"/>
<dbReference type="InterPro" id="IPR011990">
    <property type="entry name" value="TPR-like_helical_dom_sf"/>
</dbReference>
<dbReference type="PANTHER" id="PTHR47938:SF35">
    <property type="entry name" value="PENTATRICOPEPTIDE REPEAT-CONTAINING PROTEIN 4, MITOCHONDRIAL-RELATED"/>
    <property type="match status" value="1"/>
</dbReference>
<dbReference type="OrthoDB" id="185373at2759"/>
<sequence>MPPSHKGTVSGFAAAAKVLFESAQRVGAVEPLEHSTKQYAQQLKKIQSQSKKRGGSLGGVSYKVAEFLAAQRPAAPQRVCSSQPKERTLAKKVPLIEIPQNPGKATVRKTPALEAKSRPSQPPLLPLASVSLCFAENTELRRAQVPPPRPTPLSSTTESAAPASSSVEEVFITEDQPVFDVRPQVSPQHPPDVFVHPVVAAAGLEKLLTPARKVKPVIAIPIVSADANVAEAAADLAGGDSGTGQAVAKAAEELSVDAWEQLRERELARLQRKQEEEEQRRLAIVREQEHQTLGKKWVEERTRKVSFEAEVTVGSKLLRELFATDSAAAALGIFQKMIDAGARASALLPAGLASVAYKIRSADPAERLELKRALLDTVGKTKLPDHVMRKAHLLVSGSTDFLEAFGALTIEEKQHLDSRTILRAIRILMWNERWEEALEFAKQSRSSFRSRSDVLDLTLLRASQLLEEGPRKEVVAHATRSLTESGRLGGQAKLLIASAEVGMYRRTLLKQLTASSDVDEGVYAELILRSDREHTEALLAEMATRGLNNEDPVVLSAVAMKTLSSESPANAFKEIHRQVAKIGIRSIHMRVAAMTAALHPTEEVLRQASAVVQMAAPAARGPGLRKLLPILYQHNMLDEIVHLAKSTNESVPVAKLIPRAVAFMNEALLKAGLEPLSEVRVSDIGFSRTIVSADASPSTELDDRATSVIADMAGLTEKMLLYAKERQWSKALEVVSGLPTSIKADASALTLLYNCALGAAVEHPETVKEVYVLMVNRKVTVNATTVNTVLSSLSKSSRWKEALEFFDSTPVEKRDSNTYLVYFALLGKQNLWKQATEAYDEARAVMPKLPSAMFSLVIGATCGHDWHATLRVFQDMLRMHGPGVKDNVVTQVFRCLEENRKTTEIAKLEKELLKRKKKKK</sequence>
<keyword evidence="1" id="KW-0175">Coiled coil</keyword>
<dbReference type="RefSeq" id="XP_067755662.1">
    <property type="nucleotide sequence ID" value="XM_067899423.1"/>
</dbReference>